<feature type="transmembrane region" description="Helical" evidence="6">
    <location>
        <begin position="506"/>
        <end position="527"/>
    </location>
</feature>
<feature type="compositionally biased region" description="Basic and acidic residues" evidence="5">
    <location>
        <begin position="43"/>
        <end position="59"/>
    </location>
</feature>
<feature type="transmembrane region" description="Helical" evidence="6">
    <location>
        <begin position="330"/>
        <end position="351"/>
    </location>
</feature>
<keyword evidence="9" id="KW-1185">Reference proteome</keyword>
<dbReference type="EMBL" id="JARBDR010000923">
    <property type="protein sequence ID" value="KAJ8298147.1"/>
    <property type="molecule type" value="Genomic_DNA"/>
</dbReference>
<keyword evidence="2 6" id="KW-0812">Transmembrane</keyword>
<feature type="transmembrane region" description="Helical" evidence="6">
    <location>
        <begin position="293"/>
        <end position="318"/>
    </location>
</feature>
<dbReference type="InterPro" id="IPR001902">
    <property type="entry name" value="SLC26A/SulP_fam"/>
</dbReference>
<evidence type="ECO:0000256" key="6">
    <source>
        <dbReference type="SAM" id="Phobius"/>
    </source>
</evidence>
<gene>
    <name evidence="8" type="ORF">KUTeg_024678</name>
</gene>
<proteinExistence type="predicted"/>
<accession>A0ABQ9DYS0</accession>
<comment type="subcellular location">
    <subcellularLocation>
        <location evidence="1">Membrane</location>
        <topology evidence="1">Multi-pass membrane protein</topology>
    </subcellularLocation>
</comment>
<feature type="transmembrane region" description="Helical" evidence="6">
    <location>
        <begin position="102"/>
        <end position="122"/>
    </location>
</feature>
<evidence type="ECO:0000313" key="9">
    <source>
        <dbReference type="Proteomes" id="UP001217089"/>
    </source>
</evidence>
<feature type="transmembrane region" description="Helical" evidence="6">
    <location>
        <begin position="483"/>
        <end position="500"/>
    </location>
</feature>
<dbReference type="Proteomes" id="UP001217089">
    <property type="component" value="Unassembled WGS sequence"/>
</dbReference>
<name>A0ABQ9DYS0_TEGGR</name>
<feature type="transmembrane region" description="Helical" evidence="6">
    <location>
        <begin position="419"/>
        <end position="438"/>
    </location>
</feature>
<evidence type="ECO:0000256" key="5">
    <source>
        <dbReference type="SAM" id="MobiDB-lite"/>
    </source>
</evidence>
<protein>
    <recommendedName>
        <fullName evidence="7">SLC26A/SulP transporter domain-containing protein</fullName>
    </recommendedName>
</protein>
<sequence length="528" mass="57767">MNNNAYKDDDDAGKADIDKNDHKIKIEDDSASAGNDTGGYRTETFRSEYRQPDPEPLTPKEKCKKVLKAISNKCSKKSLTRLFPIPRIYSKYRIKTDLPNDAIAGFTVGIMQLPQGMAYAMLADLPPVVGLYMSFFPVLIYFLLGTSRQISMGTVAVVSLMIGSIVSKIGLPTDVPTSDENLTSTTMALTTFNTSSYDNSSSTPVLKSHSLSDLDLQKIAMASTMCLMVGLVQVLFGACRLGFVTTYMSEPLVSGFTTGAAVHVFTSQVKYIFGLNIPRYPNLLQIVYTYKAIITNLHLTNLPTLLTSAICIIILYLVKVHVNYRFKDKMKIPIPIELIVVVAATVLSHFFTFNKSHGIKVVGTIPAGLPSFKVPSLAGSSDYFSDAVIIGIVAFAQSVSLAALMAKKHKYKIDASQEFIAYGVGNIFGSFFSCYPFAASVSRSSVQDSAGGKSQIASLFSATLVLIVILVIGPLFESLPNCVLASIIVVALRSMFYQFFELRELWKISVYDFLIWIVTFGACCHSIC</sequence>
<evidence type="ECO:0000313" key="8">
    <source>
        <dbReference type="EMBL" id="KAJ8298147.1"/>
    </source>
</evidence>
<dbReference type="Pfam" id="PF00916">
    <property type="entry name" value="Sulfate_transp"/>
    <property type="match status" value="1"/>
</dbReference>
<keyword evidence="3 6" id="KW-1133">Transmembrane helix</keyword>
<keyword evidence="4 6" id="KW-0472">Membrane</keyword>
<evidence type="ECO:0000256" key="3">
    <source>
        <dbReference type="ARBA" id="ARBA00022989"/>
    </source>
</evidence>
<dbReference type="InterPro" id="IPR011547">
    <property type="entry name" value="SLC26A/SulP_dom"/>
</dbReference>
<dbReference type="PANTHER" id="PTHR11814">
    <property type="entry name" value="SULFATE TRANSPORTER"/>
    <property type="match status" value="1"/>
</dbReference>
<evidence type="ECO:0000256" key="2">
    <source>
        <dbReference type="ARBA" id="ARBA00022692"/>
    </source>
</evidence>
<feature type="transmembrane region" description="Helical" evidence="6">
    <location>
        <begin position="219"/>
        <end position="239"/>
    </location>
</feature>
<dbReference type="NCBIfam" id="TIGR00815">
    <property type="entry name" value="sulP"/>
    <property type="match status" value="1"/>
</dbReference>
<evidence type="ECO:0000259" key="7">
    <source>
        <dbReference type="Pfam" id="PF00916"/>
    </source>
</evidence>
<organism evidence="8 9">
    <name type="scientific">Tegillarca granosa</name>
    <name type="common">Malaysian cockle</name>
    <name type="synonym">Anadara granosa</name>
    <dbReference type="NCBI Taxonomy" id="220873"/>
    <lineage>
        <taxon>Eukaryota</taxon>
        <taxon>Metazoa</taxon>
        <taxon>Spiralia</taxon>
        <taxon>Lophotrochozoa</taxon>
        <taxon>Mollusca</taxon>
        <taxon>Bivalvia</taxon>
        <taxon>Autobranchia</taxon>
        <taxon>Pteriomorphia</taxon>
        <taxon>Arcoida</taxon>
        <taxon>Arcoidea</taxon>
        <taxon>Arcidae</taxon>
        <taxon>Tegillarca</taxon>
    </lineage>
</organism>
<feature type="domain" description="SLC26A/SulP transporter" evidence="7">
    <location>
        <begin position="100"/>
        <end position="519"/>
    </location>
</feature>
<evidence type="ECO:0000256" key="4">
    <source>
        <dbReference type="ARBA" id="ARBA00023136"/>
    </source>
</evidence>
<feature type="compositionally biased region" description="Basic and acidic residues" evidence="5">
    <location>
        <begin position="12"/>
        <end position="28"/>
    </location>
</feature>
<evidence type="ECO:0000256" key="1">
    <source>
        <dbReference type="ARBA" id="ARBA00004141"/>
    </source>
</evidence>
<comment type="caution">
    <text evidence="8">The sequence shown here is derived from an EMBL/GenBank/DDBJ whole genome shotgun (WGS) entry which is preliminary data.</text>
</comment>
<reference evidence="8 9" key="1">
    <citation type="submission" date="2022-12" db="EMBL/GenBank/DDBJ databases">
        <title>Chromosome-level genome of Tegillarca granosa.</title>
        <authorList>
            <person name="Kim J."/>
        </authorList>
    </citation>
    <scope>NUCLEOTIDE SEQUENCE [LARGE SCALE GENOMIC DNA]</scope>
    <source>
        <strain evidence="8">Teg-2019</strain>
        <tissue evidence="8">Adductor muscle</tissue>
    </source>
</reference>
<feature type="transmembrane region" description="Helical" evidence="6">
    <location>
        <begin position="128"/>
        <end position="144"/>
    </location>
</feature>
<feature type="transmembrane region" description="Helical" evidence="6">
    <location>
        <begin position="387"/>
        <end position="407"/>
    </location>
</feature>
<feature type="transmembrane region" description="Helical" evidence="6">
    <location>
        <begin position="458"/>
        <end position="476"/>
    </location>
</feature>
<feature type="region of interest" description="Disordered" evidence="5">
    <location>
        <begin position="1"/>
        <end position="59"/>
    </location>
</feature>